<sequence length="691" mass="77596">MMPLLWVVLWSTLPPLALSSGPDRCIVPESNGTQNGSLLLQSLECHNNYHSHVHCKWRQHGNTPLQLWFTDEDGSELCVPYSPPVQDEHRTVQCKYNTGVFGIAIKHTVFFLKNETLTACSSVPHQPWLLSQQLRARPPLGLSTHDAGDGGRRLSWSSPYPSSSALNRHLMYQLSYRAERHDNWSTLGVTNTSVKLEKQSLRLGHRYEARVRARASVGQWSDWSPVVTWTTQDDTGQIPSLHCVLEGEKEVMCSWEVSRELAHFIAYQLACRQNRTAPSERCCEKPNISSETNGTVLTYSCSLMVAHPAHLLLELLPTRNTKSFWTYKHIRPDPPQLLRVREKDCNSIAEWTKPSKPSTLKLYYQVCCYKTQEEGCSILLNVSKDSVTLPRMSVAPSQRYQVRVRSLVVPGEGSTYEGIPSEWTDPVDWNTPAATWSLATLVYVLSSVFVVAVFFTLYCTIPACRRRVIVWVDSVPSPGKSKILSELKSATSQTFTQSEDLSISKEHNYDTISTCSLWPATDTDKKSVETNESFWSSGNLLILSEKVNSSETSSLSFSGPYIFCQVSESSNNSVGVKREENQKEEPNISDDSPSPVNFAFYGEGYVCLPNRTVSRSTQELVSHSDANTNTRRDDSAEKHEQCPDTTLDVEPDVREDTSKDEPPPYTSETFSPWIQGGAIHASGYFHLPPPT</sequence>
<dbReference type="GeneID" id="111230341"/>
<organism evidence="12 13">
    <name type="scientific">Seriola dumerili</name>
    <name type="common">Greater amberjack</name>
    <name type="synonym">Caranx dumerili</name>
    <dbReference type="NCBI Taxonomy" id="41447"/>
    <lineage>
        <taxon>Eukaryota</taxon>
        <taxon>Metazoa</taxon>
        <taxon>Chordata</taxon>
        <taxon>Craniata</taxon>
        <taxon>Vertebrata</taxon>
        <taxon>Euteleostomi</taxon>
        <taxon>Actinopterygii</taxon>
        <taxon>Neopterygii</taxon>
        <taxon>Teleostei</taxon>
        <taxon>Neoteleostei</taxon>
        <taxon>Acanthomorphata</taxon>
        <taxon>Carangaria</taxon>
        <taxon>Carangiformes</taxon>
        <taxon>Carangidae</taxon>
        <taxon>Seriola</taxon>
    </lineage>
</organism>
<evidence type="ECO:0000259" key="11">
    <source>
        <dbReference type="PROSITE" id="PS50853"/>
    </source>
</evidence>
<name>A0A3B4V3U6_SERDU</name>
<keyword evidence="2 9" id="KW-0812">Transmembrane</keyword>
<reference evidence="12" key="1">
    <citation type="submission" date="2025-08" db="UniProtKB">
        <authorList>
            <consortium name="Ensembl"/>
        </authorList>
    </citation>
    <scope>IDENTIFICATION</scope>
</reference>
<feature type="compositionally biased region" description="Basic and acidic residues" evidence="8">
    <location>
        <begin position="651"/>
        <end position="662"/>
    </location>
</feature>
<dbReference type="SMART" id="SM00060">
    <property type="entry name" value="FN3"/>
    <property type="match status" value="2"/>
</dbReference>
<evidence type="ECO:0000256" key="7">
    <source>
        <dbReference type="ARBA" id="ARBA00023180"/>
    </source>
</evidence>
<dbReference type="STRING" id="41447.ENSSDUP00000024775"/>
<evidence type="ECO:0000256" key="1">
    <source>
        <dbReference type="ARBA" id="ARBA00004479"/>
    </source>
</evidence>
<dbReference type="PANTHER" id="PTHR23037">
    <property type="entry name" value="CYTOKINE RECEPTOR"/>
    <property type="match status" value="1"/>
</dbReference>
<dbReference type="InterPro" id="IPR013783">
    <property type="entry name" value="Ig-like_fold"/>
</dbReference>
<dbReference type="Proteomes" id="UP000261420">
    <property type="component" value="Unplaced"/>
</dbReference>
<dbReference type="OMA" id="WHTKEDF"/>
<comment type="subcellular location">
    <subcellularLocation>
        <location evidence="1">Membrane</location>
        <topology evidence="1">Single-pass type I membrane protein</topology>
    </subcellularLocation>
</comment>
<evidence type="ECO:0000256" key="10">
    <source>
        <dbReference type="SAM" id="SignalP"/>
    </source>
</evidence>
<accession>A0A3B4V3U6</accession>
<evidence type="ECO:0000313" key="12">
    <source>
        <dbReference type="Ensembl" id="ENSSDUP00000024775.1"/>
    </source>
</evidence>
<feature type="region of interest" description="Disordered" evidence="8">
    <location>
        <begin position="572"/>
        <end position="595"/>
    </location>
</feature>
<feature type="chain" id="PRO_5017204076" evidence="10">
    <location>
        <begin position="20"/>
        <end position="691"/>
    </location>
</feature>
<dbReference type="GeneTree" id="ENSGT00940000156569"/>
<evidence type="ECO:0000256" key="3">
    <source>
        <dbReference type="ARBA" id="ARBA00022729"/>
    </source>
</evidence>
<evidence type="ECO:0000256" key="5">
    <source>
        <dbReference type="ARBA" id="ARBA00023136"/>
    </source>
</evidence>
<protein>
    <submittedName>
        <fullName evidence="12">Colony stimulating factor 2 receptor subunit beta</fullName>
    </submittedName>
</protein>
<dbReference type="PROSITE" id="PS50853">
    <property type="entry name" value="FN3"/>
    <property type="match status" value="2"/>
</dbReference>
<dbReference type="GO" id="GO:0004896">
    <property type="term" value="F:cytokine receptor activity"/>
    <property type="evidence" value="ECO:0007669"/>
    <property type="project" value="TreeGrafter"/>
</dbReference>
<feature type="compositionally biased region" description="Basic and acidic residues" evidence="8">
    <location>
        <begin position="630"/>
        <end position="642"/>
    </location>
</feature>
<proteinExistence type="predicted"/>
<feature type="domain" description="Fibronectin type-III" evidence="11">
    <location>
        <begin position="138"/>
        <end position="234"/>
    </location>
</feature>
<evidence type="ECO:0000256" key="4">
    <source>
        <dbReference type="ARBA" id="ARBA00022989"/>
    </source>
</evidence>
<dbReference type="GO" id="GO:0009897">
    <property type="term" value="C:external side of plasma membrane"/>
    <property type="evidence" value="ECO:0007669"/>
    <property type="project" value="TreeGrafter"/>
</dbReference>
<keyword evidence="5 9" id="KW-0472">Membrane</keyword>
<keyword evidence="6" id="KW-0675">Receptor</keyword>
<dbReference type="RefSeq" id="XP_022612755.1">
    <property type="nucleotide sequence ID" value="XM_022757034.1"/>
</dbReference>
<keyword evidence="4 9" id="KW-1133">Transmembrane helix</keyword>
<dbReference type="InterPro" id="IPR036116">
    <property type="entry name" value="FN3_sf"/>
</dbReference>
<feature type="transmembrane region" description="Helical" evidence="9">
    <location>
        <begin position="436"/>
        <end position="458"/>
    </location>
</feature>
<evidence type="ECO:0000256" key="6">
    <source>
        <dbReference type="ARBA" id="ARBA00023170"/>
    </source>
</evidence>
<keyword evidence="13" id="KW-1185">Reference proteome</keyword>
<feature type="compositionally biased region" description="Polar residues" evidence="8">
    <location>
        <begin position="616"/>
        <end position="629"/>
    </location>
</feature>
<dbReference type="SUPFAM" id="SSF49265">
    <property type="entry name" value="Fibronectin type III"/>
    <property type="match status" value="4"/>
</dbReference>
<feature type="domain" description="Fibronectin type-III" evidence="11">
    <location>
        <begin position="331"/>
        <end position="434"/>
    </location>
</feature>
<feature type="signal peptide" evidence="10">
    <location>
        <begin position="1"/>
        <end position="19"/>
    </location>
</feature>
<evidence type="ECO:0000313" key="13">
    <source>
        <dbReference type="Proteomes" id="UP000261420"/>
    </source>
</evidence>
<dbReference type="CDD" id="cd00063">
    <property type="entry name" value="FN3"/>
    <property type="match status" value="2"/>
</dbReference>
<keyword evidence="3 10" id="KW-0732">Signal</keyword>
<evidence type="ECO:0000256" key="2">
    <source>
        <dbReference type="ARBA" id="ARBA00022692"/>
    </source>
</evidence>
<feature type="region of interest" description="Disordered" evidence="8">
    <location>
        <begin position="616"/>
        <end position="673"/>
    </location>
</feature>
<dbReference type="AlphaFoldDB" id="A0A3B4V3U6"/>
<evidence type="ECO:0000256" key="8">
    <source>
        <dbReference type="SAM" id="MobiDB-lite"/>
    </source>
</evidence>
<keyword evidence="7" id="KW-0325">Glycoprotein</keyword>
<dbReference type="CTD" id="1439"/>
<feature type="compositionally biased region" description="Basic and acidic residues" evidence="8">
    <location>
        <begin position="576"/>
        <end position="586"/>
    </location>
</feature>
<dbReference type="KEGG" id="sdu:111230341"/>
<dbReference type="Ensembl" id="ENSSDUT00000025236.1">
    <property type="protein sequence ID" value="ENSSDUP00000024775.1"/>
    <property type="gene ID" value="ENSSDUG00000017998.1"/>
</dbReference>
<reference evidence="12" key="2">
    <citation type="submission" date="2025-09" db="UniProtKB">
        <authorList>
            <consortium name="Ensembl"/>
        </authorList>
    </citation>
    <scope>IDENTIFICATION</scope>
</reference>
<evidence type="ECO:0000256" key="9">
    <source>
        <dbReference type="SAM" id="Phobius"/>
    </source>
</evidence>
<dbReference type="Gene3D" id="2.60.40.10">
    <property type="entry name" value="Immunoglobulins"/>
    <property type="match status" value="4"/>
</dbReference>
<dbReference type="InterPro" id="IPR003961">
    <property type="entry name" value="FN3_dom"/>
</dbReference>
<dbReference type="PANTHER" id="PTHR23037:SF41">
    <property type="entry name" value="COLONY STIMULATING FACTOR 2 RECEPTOR, BETA, LOW-AFFINITY (GRANULOCYTE-MACROPHAGE) PRECURSOR"/>
    <property type="match status" value="1"/>
</dbReference>